<proteinExistence type="predicted"/>
<accession>A0ACB6QCN5</accession>
<organism evidence="1 2">
    <name type="scientific">Lindgomyces ingoldianus</name>
    <dbReference type="NCBI Taxonomy" id="673940"/>
    <lineage>
        <taxon>Eukaryota</taxon>
        <taxon>Fungi</taxon>
        <taxon>Dikarya</taxon>
        <taxon>Ascomycota</taxon>
        <taxon>Pezizomycotina</taxon>
        <taxon>Dothideomycetes</taxon>
        <taxon>Pleosporomycetidae</taxon>
        <taxon>Pleosporales</taxon>
        <taxon>Lindgomycetaceae</taxon>
        <taxon>Lindgomyces</taxon>
    </lineage>
</organism>
<name>A0ACB6QCN5_9PLEO</name>
<evidence type="ECO:0000313" key="2">
    <source>
        <dbReference type="Proteomes" id="UP000799755"/>
    </source>
</evidence>
<dbReference type="Proteomes" id="UP000799755">
    <property type="component" value="Unassembled WGS sequence"/>
</dbReference>
<sequence>MDLSSGGLQPLTATVATFLTALITLLAYMSYTPKVDKRAPAFTSDTAPFIGSWNFFFKKMDFWKSSMARSKTGNFSFWLGKNHVVGVSGEAARKMYLDDRRLHLIKGITLIGHGPDFINGRSSVIHEIWKGTGSSGKTYAQRRLLDLQRSELLAKRIPRVTGDARRAFEAMGKGPSEVISPAKACFGIVTAQGSRIVGADEIADDPKILKALLTYIPILQFTNSLHLLAFPWLSYFSLAYWKRRYGRWGLTRIVKPIMDKRMAPGAPRVDDALQYLIDTGDSKEFITTFLISMLFITGANTSVISGSMLNIVAHHPDWQEKIYAEIKASAAARCTNKARNMSLVEQLDSLSLEGWEQMSASLDLCFKEAIRMWVAFPMGRFNDTPDPIPIPRTNEVIPSGSFACYNTIDAHYNEKLYPEPMKWDPERWREGRKEFEAEIYGFMGWGAGRHPCIGMRWAKLQQNIIMAYALAFYKWQGCDENGNTNTEFKHPTHALDHLAPKLPQGTHCKFEPREEA</sequence>
<evidence type="ECO:0000313" key="1">
    <source>
        <dbReference type="EMBL" id="KAF2464728.1"/>
    </source>
</evidence>
<reference evidence="1" key="1">
    <citation type="journal article" date="2020" name="Stud. Mycol.">
        <title>101 Dothideomycetes genomes: a test case for predicting lifestyles and emergence of pathogens.</title>
        <authorList>
            <person name="Haridas S."/>
            <person name="Albert R."/>
            <person name="Binder M."/>
            <person name="Bloem J."/>
            <person name="Labutti K."/>
            <person name="Salamov A."/>
            <person name="Andreopoulos B."/>
            <person name="Baker S."/>
            <person name="Barry K."/>
            <person name="Bills G."/>
            <person name="Bluhm B."/>
            <person name="Cannon C."/>
            <person name="Castanera R."/>
            <person name="Culley D."/>
            <person name="Daum C."/>
            <person name="Ezra D."/>
            <person name="Gonzalez J."/>
            <person name="Henrissat B."/>
            <person name="Kuo A."/>
            <person name="Liang C."/>
            <person name="Lipzen A."/>
            <person name="Lutzoni F."/>
            <person name="Magnuson J."/>
            <person name="Mondo S."/>
            <person name="Nolan M."/>
            <person name="Ohm R."/>
            <person name="Pangilinan J."/>
            <person name="Park H.-J."/>
            <person name="Ramirez L."/>
            <person name="Alfaro M."/>
            <person name="Sun H."/>
            <person name="Tritt A."/>
            <person name="Yoshinaga Y."/>
            <person name="Zwiers L.-H."/>
            <person name="Turgeon B."/>
            <person name="Goodwin S."/>
            <person name="Spatafora J."/>
            <person name="Crous P."/>
            <person name="Grigoriev I."/>
        </authorList>
    </citation>
    <scope>NUCLEOTIDE SEQUENCE</scope>
    <source>
        <strain evidence="1">ATCC 200398</strain>
    </source>
</reference>
<gene>
    <name evidence="1" type="ORF">BDR25DRAFT_329039</name>
</gene>
<dbReference type="EMBL" id="MU003534">
    <property type="protein sequence ID" value="KAF2464728.1"/>
    <property type="molecule type" value="Genomic_DNA"/>
</dbReference>
<protein>
    <submittedName>
        <fullName evidence="1">Cytochrome P450</fullName>
    </submittedName>
</protein>
<comment type="caution">
    <text evidence="1">The sequence shown here is derived from an EMBL/GenBank/DDBJ whole genome shotgun (WGS) entry which is preliminary data.</text>
</comment>
<keyword evidence="2" id="KW-1185">Reference proteome</keyword>